<organism evidence="9 10">
    <name type="scientific">Sandaracinus amylolyticus</name>
    <dbReference type="NCBI Taxonomy" id="927083"/>
    <lineage>
        <taxon>Bacteria</taxon>
        <taxon>Pseudomonadati</taxon>
        <taxon>Myxococcota</taxon>
        <taxon>Polyangia</taxon>
        <taxon>Polyangiales</taxon>
        <taxon>Sandaracinaceae</taxon>
        <taxon>Sandaracinus</taxon>
    </lineage>
</organism>
<name>A0A0F6W2R0_9BACT</name>
<dbReference type="KEGG" id="samy:DB32_003136"/>
<accession>A0A0F6W2R0</accession>
<dbReference type="PANTHER" id="PTHR32089">
    <property type="entry name" value="METHYL-ACCEPTING CHEMOTAXIS PROTEIN MCPB"/>
    <property type="match status" value="1"/>
</dbReference>
<dbReference type="Pfam" id="PF00672">
    <property type="entry name" value="HAMP"/>
    <property type="match status" value="2"/>
</dbReference>
<comment type="similarity">
    <text evidence="2">Belongs to the methyl-accepting chemotaxis (MCP) protein family.</text>
</comment>
<evidence type="ECO:0000313" key="9">
    <source>
        <dbReference type="EMBL" id="AKF05987.1"/>
    </source>
</evidence>
<dbReference type="AlphaFoldDB" id="A0A0F6W2R0"/>
<feature type="domain" description="HAMP" evidence="8">
    <location>
        <begin position="277"/>
        <end position="329"/>
    </location>
</feature>
<keyword evidence="6" id="KW-0812">Transmembrane</keyword>
<feature type="region of interest" description="Disordered" evidence="5">
    <location>
        <begin position="371"/>
        <end position="393"/>
    </location>
</feature>
<dbReference type="Gene3D" id="1.10.287.950">
    <property type="entry name" value="Methyl-accepting chemotaxis protein"/>
    <property type="match status" value="1"/>
</dbReference>
<proteinExistence type="inferred from homology"/>
<evidence type="ECO:0000259" key="8">
    <source>
        <dbReference type="PROSITE" id="PS50885"/>
    </source>
</evidence>
<dbReference type="Pfam" id="PF00015">
    <property type="entry name" value="MCPsignal"/>
    <property type="match status" value="1"/>
</dbReference>
<feature type="domain" description="HAMP" evidence="8">
    <location>
        <begin position="211"/>
        <end position="263"/>
    </location>
</feature>
<evidence type="ECO:0000256" key="5">
    <source>
        <dbReference type="SAM" id="MobiDB-lite"/>
    </source>
</evidence>
<dbReference type="InterPro" id="IPR024478">
    <property type="entry name" value="HlyB_4HB_MCP"/>
</dbReference>
<dbReference type="PANTHER" id="PTHR32089:SF112">
    <property type="entry name" value="LYSOZYME-LIKE PROTEIN-RELATED"/>
    <property type="match status" value="1"/>
</dbReference>
<feature type="coiled-coil region" evidence="4">
    <location>
        <begin position="79"/>
        <end position="106"/>
    </location>
</feature>
<dbReference type="InterPro" id="IPR003660">
    <property type="entry name" value="HAMP_dom"/>
</dbReference>
<dbReference type="Proteomes" id="UP000034883">
    <property type="component" value="Chromosome"/>
</dbReference>
<keyword evidence="10" id="KW-1185">Reference proteome</keyword>
<feature type="transmembrane region" description="Helical" evidence="6">
    <location>
        <begin position="190"/>
        <end position="209"/>
    </location>
</feature>
<dbReference type="SUPFAM" id="SSF158472">
    <property type="entry name" value="HAMP domain-like"/>
    <property type="match status" value="1"/>
</dbReference>
<dbReference type="PROSITE" id="PS51257">
    <property type="entry name" value="PROKAR_LIPOPROTEIN"/>
    <property type="match status" value="1"/>
</dbReference>
<dbReference type="GO" id="GO:0007165">
    <property type="term" value="P:signal transduction"/>
    <property type="evidence" value="ECO:0007669"/>
    <property type="project" value="UniProtKB-KW"/>
</dbReference>
<reference evidence="9 10" key="1">
    <citation type="submission" date="2015-03" db="EMBL/GenBank/DDBJ databases">
        <title>Genome assembly of Sandaracinus amylolyticus DSM 53668.</title>
        <authorList>
            <person name="Sharma G."/>
            <person name="Subramanian S."/>
        </authorList>
    </citation>
    <scope>NUCLEOTIDE SEQUENCE [LARGE SCALE GENOMIC DNA]</scope>
    <source>
        <strain evidence="9 10">DSM 53668</strain>
    </source>
</reference>
<evidence type="ECO:0000256" key="3">
    <source>
        <dbReference type="PROSITE-ProRule" id="PRU00284"/>
    </source>
</evidence>
<feature type="compositionally biased region" description="Basic and acidic residues" evidence="5">
    <location>
        <begin position="380"/>
        <end position="393"/>
    </location>
</feature>
<feature type="domain" description="Methyl-accepting transducer" evidence="7">
    <location>
        <begin position="334"/>
        <end position="570"/>
    </location>
</feature>
<dbReference type="SMART" id="SM00283">
    <property type="entry name" value="MA"/>
    <property type="match status" value="1"/>
</dbReference>
<keyword evidence="1 3" id="KW-0807">Transducer</keyword>
<gene>
    <name evidence="9" type="ORF">DB32_003136</name>
</gene>
<keyword evidence="6" id="KW-1133">Transmembrane helix</keyword>
<dbReference type="Gene3D" id="6.10.340.10">
    <property type="match status" value="1"/>
</dbReference>
<dbReference type="CDD" id="cd06225">
    <property type="entry name" value="HAMP"/>
    <property type="match status" value="2"/>
</dbReference>
<keyword evidence="4" id="KW-0175">Coiled coil</keyword>
<evidence type="ECO:0000259" key="7">
    <source>
        <dbReference type="PROSITE" id="PS50111"/>
    </source>
</evidence>
<evidence type="ECO:0000256" key="6">
    <source>
        <dbReference type="SAM" id="Phobius"/>
    </source>
</evidence>
<dbReference type="PROSITE" id="PS50885">
    <property type="entry name" value="HAMP"/>
    <property type="match status" value="2"/>
</dbReference>
<evidence type="ECO:0000256" key="4">
    <source>
        <dbReference type="SAM" id="Coils"/>
    </source>
</evidence>
<dbReference type="SUPFAM" id="SSF58104">
    <property type="entry name" value="Methyl-accepting chemotaxis protein (MCP) signaling domain"/>
    <property type="match status" value="1"/>
</dbReference>
<protein>
    <submittedName>
        <fullName evidence="9">Methyl-accepting chemotaxis protein</fullName>
    </submittedName>
</protein>
<dbReference type="GO" id="GO:0016020">
    <property type="term" value="C:membrane"/>
    <property type="evidence" value="ECO:0007669"/>
    <property type="project" value="InterPro"/>
</dbReference>
<dbReference type="STRING" id="927083.DB32_003136"/>
<evidence type="ECO:0000256" key="1">
    <source>
        <dbReference type="ARBA" id="ARBA00023224"/>
    </source>
</evidence>
<dbReference type="EMBL" id="CP011125">
    <property type="protein sequence ID" value="AKF05987.1"/>
    <property type="molecule type" value="Genomic_DNA"/>
</dbReference>
<evidence type="ECO:0000313" key="10">
    <source>
        <dbReference type="Proteomes" id="UP000034883"/>
    </source>
</evidence>
<sequence>MMRGTVGTKILGAFGVVMACTLALAAYGVYRDTQLTETLVQLRVRGLEAMRAAGRASMLAERVRSRHFMHAATESPVELADIERQMNEFDRELDDALRDLDRALEGSPLRDRLPRIRQAIDSWRDARANVFLPASRAQDTPTAIALMLREVSPHYLRAIEDLERLVEDTAALATERYDEAGETLQTSRTVTFAAAIVLALVAIVLGLLVSNDIARRVREVASAARAVTSGDLSRRSNVRGSDEIADLASAFDTMAGTIERKVESEQASTRAQREEKEALARAVARYGSFVGGIARGDLTQKVEVVGEGELAALGRDLATMGDALRRMTGGVTDAVGALSSATAELMATAQEQSASAAEAAAAVTETVSTVDELTQTSRTSSDRARDVAEGARRSVDASDAGRIAVDGSITAMERVQAQMSAIAERILGLSEQAQRVGQIVGAVGDLAEQSNLLALNAAIEAARAGEHGRSFAVVAQEVRSLAEQSKRATVQVRGILAEIEKSTTQAVLVTEQGGKAATEAMRTVREAGQRIEQLASVIAESAAAGQQIATTAQQQVTGVSQIAQAMHSINQAATQSVEATRQTERAARDLGSLSDRLRSAVAQYRT</sequence>
<dbReference type="Pfam" id="PF12729">
    <property type="entry name" value="4HB_MCP_1"/>
    <property type="match status" value="1"/>
</dbReference>
<evidence type="ECO:0000256" key="2">
    <source>
        <dbReference type="ARBA" id="ARBA00029447"/>
    </source>
</evidence>
<dbReference type="PROSITE" id="PS50111">
    <property type="entry name" value="CHEMOTAXIS_TRANSDUC_2"/>
    <property type="match status" value="1"/>
</dbReference>
<dbReference type="InterPro" id="IPR004089">
    <property type="entry name" value="MCPsignal_dom"/>
</dbReference>
<keyword evidence="6" id="KW-0472">Membrane</keyword>
<dbReference type="SMART" id="SM00304">
    <property type="entry name" value="HAMP"/>
    <property type="match status" value="2"/>
</dbReference>